<comment type="similarity">
    <text evidence="1">Belongs to the BioY family.</text>
</comment>
<keyword evidence="1 2" id="KW-0472">Membrane</keyword>
<reference evidence="4" key="1">
    <citation type="submission" date="2023-07" db="EMBL/GenBank/DDBJ databases">
        <title>Whole-genome sequencing of a new Methanosarcina sp. Z-7115.</title>
        <authorList>
            <person name="Zhilina T.N."/>
            <person name="Merkel A.Y."/>
        </authorList>
    </citation>
    <scope>NUCLEOTIDE SEQUENCE [LARGE SCALE GENOMIC DNA]</scope>
    <source>
        <strain evidence="4">Z-7115</strain>
    </source>
</reference>
<dbReference type="Pfam" id="PF02632">
    <property type="entry name" value="BioY"/>
    <property type="match status" value="1"/>
</dbReference>
<dbReference type="Gene3D" id="1.10.1760.20">
    <property type="match status" value="1"/>
</dbReference>
<accession>A0ABU2CX38</accession>
<dbReference type="InterPro" id="IPR003784">
    <property type="entry name" value="BioY"/>
</dbReference>
<evidence type="ECO:0000313" key="3">
    <source>
        <dbReference type="EMBL" id="MDR7664297.1"/>
    </source>
</evidence>
<feature type="transmembrane region" description="Helical" evidence="2">
    <location>
        <begin position="131"/>
        <end position="152"/>
    </location>
</feature>
<comment type="caution">
    <text evidence="3">The sequence shown here is derived from an EMBL/GenBank/DDBJ whole genome shotgun (WGS) entry which is preliminary data.</text>
</comment>
<comment type="subcellular location">
    <subcellularLocation>
        <location evidence="1">Cell membrane</location>
        <topology evidence="1">Multi-pass membrane protein</topology>
    </subcellularLocation>
</comment>
<name>A0ABU2CX38_9EURY</name>
<evidence type="ECO:0000313" key="4">
    <source>
        <dbReference type="Proteomes" id="UP001246244"/>
    </source>
</evidence>
<feature type="transmembrane region" description="Helical" evidence="2">
    <location>
        <begin position="90"/>
        <end position="111"/>
    </location>
</feature>
<keyword evidence="2" id="KW-1133">Transmembrane helix</keyword>
<gene>
    <name evidence="3" type="ORF">RG963_00570</name>
</gene>
<feature type="transmembrane region" description="Helical" evidence="2">
    <location>
        <begin position="67"/>
        <end position="84"/>
    </location>
</feature>
<protein>
    <submittedName>
        <fullName evidence="3">Biotin transporter BioY</fullName>
    </submittedName>
</protein>
<sequence length="187" mass="19714">MHIKNNHSYSSRTPELRMMVFASLFAALTAAGSYIQIPMPFSPVPITLQVFFVLLAGSMLKSKWGSLSMIVYTLLGIAGLPVFAGGSSGMGVLLGPTGGYIVGFILAAYIIGKLSEKAENTTRSRLLINALNMSIGVLVLYACGVFQLMLMAEIGPGTALALGILPFIPGEIVKTAVAAYIASTHEL</sequence>
<feature type="transmembrane region" description="Helical" evidence="2">
    <location>
        <begin position="43"/>
        <end position="60"/>
    </location>
</feature>
<feature type="transmembrane region" description="Helical" evidence="2">
    <location>
        <begin position="158"/>
        <end position="182"/>
    </location>
</feature>
<evidence type="ECO:0000256" key="1">
    <source>
        <dbReference type="PIRNR" id="PIRNR016661"/>
    </source>
</evidence>
<proteinExistence type="inferred from homology"/>
<dbReference type="PANTHER" id="PTHR34295:SF1">
    <property type="entry name" value="BIOTIN TRANSPORTER BIOY"/>
    <property type="match status" value="1"/>
</dbReference>
<dbReference type="PANTHER" id="PTHR34295">
    <property type="entry name" value="BIOTIN TRANSPORTER BIOY"/>
    <property type="match status" value="1"/>
</dbReference>
<organism evidence="3 4">
    <name type="scientific">Methanosarcina baikalica</name>
    <dbReference type="NCBI Taxonomy" id="3073890"/>
    <lineage>
        <taxon>Archaea</taxon>
        <taxon>Methanobacteriati</taxon>
        <taxon>Methanobacteriota</taxon>
        <taxon>Stenosarchaea group</taxon>
        <taxon>Methanomicrobia</taxon>
        <taxon>Methanosarcinales</taxon>
        <taxon>Methanosarcinaceae</taxon>
        <taxon>Methanosarcina</taxon>
    </lineage>
</organism>
<dbReference type="EMBL" id="JAVKPK010000001">
    <property type="protein sequence ID" value="MDR7664297.1"/>
    <property type="molecule type" value="Genomic_DNA"/>
</dbReference>
<keyword evidence="4" id="KW-1185">Reference proteome</keyword>
<keyword evidence="1" id="KW-0813">Transport</keyword>
<dbReference type="PIRSF" id="PIRSF016661">
    <property type="entry name" value="BioY"/>
    <property type="match status" value="1"/>
</dbReference>
<keyword evidence="2" id="KW-0812">Transmembrane</keyword>
<dbReference type="Proteomes" id="UP001246244">
    <property type="component" value="Unassembled WGS sequence"/>
</dbReference>
<keyword evidence="1" id="KW-1003">Cell membrane</keyword>
<evidence type="ECO:0000256" key="2">
    <source>
        <dbReference type="SAM" id="Phobius"/>
    </source>
</evidence>